<name>K2G444_9BACT</name>
<evidence type="ECO:0000313" key="1">
    <source>
        <dbReference type="EMBL" id="EKE29077.1"/>
    </source>
</evidence>
<dbReference type="AlphaFoldDB" id="K2G444"/>
<organism evidence="1">
    <name type="scientific">uncultured bacterium</name>
    <name type="common">gcode 4</name>
    <dbReference type="NCBI Taxonomy" id="1234023"/>
    <lineage>
        <taxon>Bacteria</taxon>
        <taxon>environmental samples</taxon>
    </lineage>
</organism>
<comment type="caution">
    <text evidence="1">The sequence shown here is derived from an EMBL/GenBank/DDBJ whole genome shotgun (WGS) entry which is preliminary data.</text>
</comment>
<gene>
    <name evidence="1" type="ORF">ACD_2C00234G0004</name>
</gene>
<sequence length="167" mass="19757">MRSNFTLLVHRNFRYDSLWCAVIAQISSFLLKIVTSHLVHKPFVPILKSSITPNLMYKWAIIEESLTDKDILSDIQVLETEITPDIDPEDVWHIHTVMMTEENIFKLAEYLKPAKYYAHFWSRDDMFVVFPNKVFKLDSDNKDSWKDAIDFWLSIDIPLEQLDFLTD</sequence>
<protein>
    <submittedName>
        <fullName evidence="1">Uncharacterized protein</fullName>
    </submittedName>
</protein>
<reference evidence="1" key="1">
    <citation type="journal article" date="2012" name="Science">
        <title>Fermentation, hydrogen, and sulfur metabolism in multiple uncultivated bacterial phyla.</title>
        <authorList>
            <person name="Wrighton K.C."/>
            <person name="Thomas B.C."/>
            <person name="Sharon I."/>
            <person name="Miller C.S."/>
            <person name="Castelle C.J."/>
            <person name="VerBerkmoes N.C."/>
            <person name="Wilkins M.J."/>
            <person name="Hettich R.L."/>
            <person name="Lipton M.S."/>
            <person name="Williams K.H."/>
            <person name="Long P.E."/>
            <person name="Banfield J.F."/>
        </authorList>
    </citation>
    <scope>NUCLEOTIDE SEQUENCE [LARGE SCALE GENOMIC DNA]</scope>
</reference>
<dbReference type="EMBL" id="AMFJ01000234">
    <property type="protein sequence ID" value="EKE29077.1"/>
    <property type="molecule type" value="Genomic_DNA"/>
</dbReference>
<proteinExistence type="predicted"/>
<accession>K2G444</accession>